<feature type="region of interest" description="Disordered" evidence="1">
    <location>
        <begin position="20"/>
        <end position="52"/>
    </location>
</feature>
<evidence type="ECO:0000313" key="2">
    <source>
        <dbReference type="EMBL" id="KAK7947739.1"/>
    </source>
</evidence>
<reference evidence="2 3" key="1">
    <citation type="submission" date="2023-01" db="EMBL/GenBank/DDBJ databases">
        <title>Analysis of 21 Apiospora genomes using comparative genomics revels a genus with tremendous synthesis potential of carbohydrate active enzymes and secondary metabolites.</title>
        <authorList>
            <person name="Sorensen T."/>
        </authorList>
    </citation>
    <scope>NUCLEOTIDE SEQUENCE [LARGE SCALE GENOMIC DNA]</scope>
    <source>
        <strain evidence="2 3">CBS 24483</strain>
    </source>
</reference>
<gene>
    <name evidence="2" type="ORF">PG986_008625</name>
</gene>
<dbReference type="EMBL" id="JAQQWE010000006">
    <property type="protein sequence ID" value="KAK7947739.1"/>
    <property type="molecule type" value="Genomic_DNA"/>
</dbReference>
<dbReference type="Proteomes" id="UP001391051">
    <property type="component" value="Unassembled WGS sequence"/>
</dbReference>
<name>A0ABR1Q5E3_9PEZI</name>
<organism evidence="2 3">
    <name type="scientific">Apiospora aurea</name>
    <dbReference type="NCBI Taxonomy" id="335848"/>
    <lineage>
        <taxon>Eukaryota</taxon>
        <taxon>Fungi</taxon>
        <taxon>Dikarya</taxon>
        <taxon>Ascomycota</taxon>
        <taxon>Pezizomycotina</taxon>
        <taxon>Sordariomycetes</taxon>
        <taxon>Xylariomycetidae</taxon>
        <taxon>Amphisphaeriales</taxon>
        <taxon>Apiosporaceae</taxon>
        <taxon>Apiospora</taxon>
    </lineage>
</organism>
<keyword evidence="3" id="KW-1185">Reference proteome</keyword>
<feature type="compositionally biased region" description="Basic and acidic residues" evidence="1">
    <location>
        <begin position="24"/>
        <end position="33"/>
    </location>
</feature>
<proteinExistence type="predicted"/>
<protein>
    <submittedName>
        <fullName evidence="2">Uncharacterized protein</fullName>
    </submittedName>
</protein>
<evidence type="ECO:0000256" key="1">
    <source>
        <dbReference type="SAM" id="MobiDB-lite"/>
    </source>
</evidence>
<comment type="caution">
    <text evidence="2">The sequence shown here is derived from an EMBL/GenBank/DDBJ whole genome shotgun (WGS) entry which is preliminary data.</text>
</comment>
<accession>A0ABR1Q5E3</accession>
<dbReference type="RefSeq" id="XP_066697245.1">
    <property type="nucleotide sequence ID" value="XM_066844847.1"/>
</dbReference>
<sequence>MLDLKLQPHGPRDAVAARMNTRNHVVDPGDHGARRQTRRTHSSAGSMLAGPNPRVRVQQVLLGGLADIAVDRSRRGSWFRRKWRKQWAAVVGG</sequence>
<evidence type="ECO:0000313" key="3">
    <source>
        <dbReference type="Proteomes" id="UP001391051"/>
    </source>
</evidence>
<dbReference type="GeneID" id="92077909"/>